<comment type="function">
    <text evidence="11">Involved in de novo bacterial ceramide synthesis. Catalyzes the condensation of L-serine with palmitoyl-CoA (hexadecanoyl-CoA) to produce 3-oxosphinganine. Also capable of using alanine as substrate leading to the formation of 1-deoxysphinganine (1-deoxySa). Contributes to the levels of endogenous sphingolipids in its host.</text>
</comment>
<comment type="cofactor">
    <cofactor evidence="12">
        <name>pyridoxal 5'-phosphate</name>
        <dbReference type="ChEBI" id="CHEBI:597326"/>
    </cofactor>
    <text evidence="12">Binds 1 pyridoxal phosphate per subunit.</text>
</comment>
<dbReference type="GO" id="GO:0004758">
    <property type="term" value="F:serine C-palmitoyltransferase activity"/>
    <property type="evidence" value="ECO:0007669"/>
    <property type="project" value="UniProtKB-EC"/>
</dbReference>
<dbReference type="CDD" id="cd06454">
    <property type="entry name" value="KBL_like"/>
    <property type="match status" value="1"/>
</dbReference>
<comment type="pathway">
    <text evidence="1">Cofactor biosynthesis; biotin biosynthesis.</text>
</comment>
<feature type="binding site" evidence="12">
    <location>
        <begin position="273"/>
        <end position="274"/>
    </location>
    <ligand>
        <name>pyridoxal 5'-phosphate</name>
        <dbReference type="ChEBI" id="CHEBI:597326"/>
        <note>ligand shared between dimeric partners</note>
    </ligand>
</feature>
<evidence type="ECO:0000313" key="14">
    <source>
        <dbReference type="EMBL" id="QNR25886.1"/>
    </source>
</evidence>
<gene>
    <name evidence="12 14" type="primary">kbl</name>
    <name evidence="14" type="ORF">H4K34_08575</name>
</gene>
<keyword evidence="7" id="KW-0746">Sphingolipid metabolism</keyword>
<dbReference type="Gene3D" id="3.90.1150.10">
    <property type="entry name" value="Aspartate Aminotransferase, domain 1"/>
    <property type="match status" value="1"/>
</dbReference>
<evidence type="ECO:0000256" key="1">
    <source>
        <dbReference type="ARBA" id="ARBA00004746"/>
    </source>
</evidence>
<feature type="binding site" evidence="12">
    <location>
        <position position="136"/>
    </location>
    <ligand>
        <name>substrate</name>
    </ligand>
</feature>
<feature type="binding site" description="in other chain" evidence="12">
    <location>
        <position position="184"/>
    </location>
    <ligand>
        <name>pyridoxal 5'-phosphate</name>
        <dbReference type="ChEBI" id="CHEBI:597326"/>
        <note>ligand shared between dimeric partners</note>
    </ligand>
</feature>
<dbReference type="InterPro" id="IPR015422">
    <property type="entry name" value="PyrdxlP-dep_Trfase_small"/>
</dbReference>
<dbReference type="HAMAP" id="MF_00985">
    <property type="entry name" value="2am3keto_CoA_ligase"/>
    <property type="match status" value="1"/>
</dbReference>
<dbReference type="GO" id="GO:0008890">
    <property type="term" value="F:glycine C-acetyltransferase activity"/>
    <property type="evidence" value="ECO:0007669"/>
    <property type="project" value="UniProtKB-UniRule"/>
</dbReference>
<evidence type="ECO:0000256" key="7">
    <source>
        <dbReference type="ARBA" id="ARBA00022919"/>
    </source>
</evidence>
<dbReference type="Gene3D" id="3.40.640.10">
    <property type="entry name" value="Type I PLP-dependent aspartate aminotransferase-like (Major domain)"/>
    <property type="match status" value="1"/>
</dbReference>
<evidence type="ECO:0000256" key="2">
    <source>
        <dbReference type="ARBA" id="ARBA00004760"/>
    </source>
</evidence>
<dbReference type="FunFam" id="3.40.640.10:FF:000006">
    <property type="entry name" value="5-aminolevulinate synthase, mitochondrial"/>
    <property type="match status" value="1"/>
</dbReference>
<dbReference type="RefSeq" id="WP_210760411.1">
    <property type="nucleotide sequence ID" value="NZ_CP060139.1"/>
</dbReference>
<evidence type="ECO:0000259" key="13">
    <source>
        <dbReference type="Pfam" id="PF00155"/>
    </source>
</evidence>
<comment type="pathway">
    <text evidence="12">Amino-acid degradation; L-threonine degradation via oxydo-reductase pathway; glycine from L-threonine: step 2/2.</text>
</comment>
<name>A0A7H0VJI8_9FLAO</name>
<dbReference type="AlphaFoldDB" id="A0A7H0VJI8"/>
<evidence type="ECO:0000313" key="15">
    <source>
        <dbReference type="Proteomes" id="UP000516305"/>
    </source>
</evidence>
<evidence type="ECO:0000256" key="9">
    <source>
        <dbReference type="ARBA" id="ARBA00023315"/>
    </source>
</evidence>
<comment type="pathway">
    <text evidence="3">Sphingolipid metabolism.</text>
</comment>
<dbReference type="EMBL" id="CP060139">
    <property type="protein sequence ID" value="QNR25886.1"/>
    <property type="molecule type" value="Genomic_DNA"/>
</dbReference>
<evidence type="ECO:0000256" key="10">
    <source>
        <dbReference type="ARBA" id="ARBA00047854"/>
    </source>
</evidence>
<dbReference type="EC" id="2.3.1.29" evidence="12"/>
<comment type="caution">
    <text evidence="12">Lacks conserved residue(s) required for the propagation of feature annotation.</text>
</comment>
<accession>A0A7H0VJI8</accession>
<feature type="domain" description="Aminotransferase class I/classII large" evidence="13">
    <location>
        <begin position="43"/>
        <end position="385"/>
    </location>
</feature>
<evidence type="ECO:0000256" key="8">
    <source>
        <dbReference type="ARBA" id="ARBA00023098"/>
    </source>
</evidence>
<dbReference type="GO" id="GO:0030148">
    <property type="term" value="P:sphingolipid biosynthetic process"/>
    <property type="evidence" value="ECO:0007669"/>
    <property type="project" value="UniProtKB-ARBA"/>
</dbReference>
<keyword evidence="8" id="KW-0443">Lipid metabolism</keyword>
<proteinExistence type="inferred from homology"/>
<comment type="subunit">
    <text evidence="12">Homodimer.</text>
</comment>
<protein>
    <recommendedName>
        <fullName evidence="12">2-amino-3-ketobutyrate coenzyme A ligase</fullName>
        <shortName evidence="12">AKB ligase</shortName>
        <ecNumber evidence="12">2.3.1.29</ecNumber>
    </recommendedName>
    <alternativeName>
        <fullName evidence="12">Glycine acetyltransferase</fullName>
    </alternativeName>
</protein>
<dbReference type="InterPro" id="IPR004839">
    <property type="entry name" value="Aminotransferase_I/II_large"/>
</dbReference>
<comment type="catalytic activity">
    <reaction evidence="10">
        <text>L-serine + hexadecanoyl-CoA + H(+) = 3-oxosphinganine + CO2 + CoA</text>
        <dbReference type="Rhea" id="RHEA:14761"/>
        <dbReference type="ChEBI" id="CHEBI:15378"/>
        <dbReference type="ChEBI" id="CHEBI:16526"/>
        <dbReference type="ChEBI" id="CHEBI:33384"/>
        <dbReference type="ChEBI" id="CHEBI:57287"/>
        <dbReference type="ChEBI" id="CHEBI:57379"/>
        <dbReference type="ChEBI" id="CHEBI:58299"/>
        <dbReference type="EC" id="2.3.1.50"/>
    </reaction>
    <physiologicalReaction direction="left-to-right" evidence="10">
        <dbReference type="Rhea" id="RHEA:14762"/>
    </physiologicalReaction>
</comment>
<feature type="binding site" evidence="12">
    <location>
        <position position="367"/>
    </location>
    <ligand>
        <name>substrate</name>
    </ligand>
</feature>
<keyword evidence="9 12" id="KW-0012">Acyltransferase</keyword>
<dbReference type="FunFam" id="3.90.1150.10:FF:000004">
    <property type="entry name" value="2-amino-3-ketobutyrate coenzyme A ligase"/>
    <property type="match status" value="1"/>
</dbReference>
<keyword evidence="15" id="KW-1185">Reference proteome</keyword>
<dbReference type="GO" id="GO:0005737">
    <property type="term" value="C:cytoplasm"/>
    <property type="evidence" value="ECO:0007669"/>
    <property type="project" value="UniProtKB-ARBA"/>
</dbReference>
<evidence type="ECO:0000256" key="4">
    <source>
        <dbReference type="ARBA" id="ARBA00010008"/>
    </source>
</evidence>
<dbReference type="GO" id="GO:0030170">
    <property type="term" value="F:pyridoxal phosphate binding"/>
    <property type="evidence" value="ECO:0007669"/>
    <property type="project" value="UniProtKB-UniRule"/>
</dbReference>
<organism evidence="14 15">
    <name type="scientific">Croceimicrobium hydrocarbonivorans</name>
    <dbReference type="NCBI Taxonomy" id="2761580"/>
    <lineage>
        <taxon>Bacteria</taxon>
        <taxon>Pseudomonadati</taxon>
        <taxon>Bacteroidota</taxon>
        <taxon>Flavobacteriia</taxon>
        <taxon>Flavobacteriales</taxon>
        <taxon>Owenweeksiaceae</taxon>
        <taxon>Croceimicrobium</taxon>
    </lineage>
</organism>
<evidence type="ECO:0000256" key="5">
    <source>
        <dbReference type="ARBA" id="ARBA00022679"/>
    </source>
</evidence>
<comment type="pathway">
    <text evidence="2">Lipid metabolism; sphingolipid metabolism.</text>
</comment>
<dbReference type="InterPro" id="IPR015421">
    <property type="entry name" value="PyrdxlP-dep_Trfase_major"/>
</dbReference>
<dbReference type="NCBIfam" id="TIGR01822">
    <property type="entry name" value="2am3keto_CoA"/>
    <property type="match status" value="1"/>
</dbReference>
<dbReference type="GO" id="GO:0016020">
    <property type="term" value="C:membrane"/>
    <property type="evidence" value="ECO:0007669"/>
    <property type="project" value="GOC"/>
</dbReference>
<dbReference type="SUPFAM" id="SSF53383">
    <property type="entry name" value="PLP-dependent transferases"/>
    <property type="match status" value="1"/>
</dbReference>
<evidence type="ECO:0000256" key="12">
    <source>
        <dbReference type="HAMAP-Rule" id="MF_00985"/>
    </source>
</evidence>
<dbReference type="Pfam" id="PF00155">
    <property type="entry name" value="Aminotran_1_2"/>
    <property type="match status" value="1"/>
</dbReference>
<feature type="modified residue" description="N6-(pyridoxal phosphate)lysine" evidence="12">
    <location>
        <position position="243"/>
    </location>
</feature>
<sequence>MYGKLQAHLQSELQQIEADGLYKRERIITGEQGAEITVQGGQKVLNFCSNNYLGLSSHPKVIEAAKASLDTHGFGMSSVRFICGTQDIHKTLEQKIADFLGTEDTILYAAAFDANGGVFEPLLGAEDAIISDSLNHASIIDGVRLCKAARYRYENNNMEDLEKQLQAASETARFKIIVTDGVFSMDGYVAQLDKICDLAEKYDALVMVDECHATGFIGKTGRGTHDLNNVMGRVDIITGTLGKALGGAMGGFTTGRKEIIDLLRQRSRPYLFSNSLAPAIVGASIAVFDLLSETTELRDKLENNVNYFKKGIREAGFDIKDGDSAIVPIMLYDAALSQQFADALLKEGIYVIGFFYPVVPKGQARIRVQLSAAHEQEHLDRAIAAFTKVGKELGVLK</sequence>
<dbReference type="GO" id="GO:0019518">
    <property type="term" value="P:L-threonine catabolic process to glycine"/>
    <property type="evidence" value="ECO:0007669"/>
    <property type="project" value="UniProtKB-UniRule"/>
</dbReference>
<dbReference type="UniPathway" id="UPA00046">
    <property type="reaction ID" value="UER00506"/>
</dbReference>
<feature type="binding site" description="in other chain" evidence="12">
    <location>
        <begin position="240"/>
        <end position="243"/>
    </location>
    <ligand>
        <name>pyridoxal 5'-phosphate</name>
        <dbReference type="ChEBI" id="CHEBI:597326"/>
        <note>ligand shared between dimeric partners</note>
    </ligand>
</feature>
<comment type="catalytic activity">
    <reaction evidence="12">
        <text>glycine + acetyl-CoA = (2S)-2-amino-3-oxobutanoate + CoA</text>
        <dbReference type="Rhea" id="RHEA:20736"/>
        <dbReference type="ChEBI" id="CHEBI:57287"/>
        <dbReference type="ChEBI" id="CHEBI:57288"/>
        <dbReference type="ChEBI" id="CHEBI:57305"/>
        <dbReference type="ChEBI" id="CHEBI:78948"/>
        <dbReference type="EC" id="2.3.1.29"/>
    </reaction>
</comment>
<comment type="function">
    <text evidence="12">Catalyzes the cleavage of 2-amino-3-ketobutyrate to glycine and acetyl-CoA.</text>
</comment>
<evidence type="ECO:0000256" key="11">
    <source>
        <dbReference type="ARBA" id="ARBA00055827"/>
    </source>
</evidence>
<keyword evidence="5 12" id="KW-0808">Transferase</keyword>
<dbReference type="PANTHER" id="PTHR13693">
    <property type="entry name" value="CLASS II AMINOTRANSFERASE/8-AMINO-7-OXONONANOATE SYNTHASE"/>
    <property type="match status" value="1"/>
</dbReference>
<dbReference type="Proteomes" id="UP000516305">
    <property type="component" value="Chromosome"/>
</dbReference>
<dbReference type="NCBIfam" id="NF005394">
    <property type="entry name" value="PRK06939.1"/>
    <property type="match status" value="1"/>
</dbReference>
<reference evidence="14 15" key="1">
    <citation type="submission" date="2020-08" db="EMBL/GenBank/DDBJ databases">
        <title>Croceimicrobium hydrocarbonivorans gen. nov., sp. nov., a novel marine bacterium isolated from a bacterial consortium that degrades polyethylene terephthalate.</title>
        <authorList>
            <person name="Liu R."/>
        </authorList>
    </citation>
    <scope>NUCLEOTIDE SEQUENCE [LARGE SCALE GENOMIC DNA]</scope>
    <source>
        <strain evidence="14 15">A20-9</strain>
    </source>
</reference>
<dbReference type="PANTHER" id="PTHR13693:SF103">
    <property type="entry name" value="AMINOTRANSFERASE CLASS I_CLASSII DOMAIN-CONTAINING PROTEIN"/>
    <property type="match status" value="1"/>
</dbReference>
<dbReference type="KEGG" id="chyd:H4K34_08575"/>
<dbReference type="InterPro" id="IPR050087">
    <property type="entry name" value="AON_synthase_class-II"/>
</dbReference>
<dbReference type="InterPro" id="IPR015424">
    <property type="entry name" value="PyrdxlP-dep_Trfase"/>
</dbReference>
<evidence type="ECO:0000256" key="3">
    <source>
        <dbReference type="ARBA" id="ARBA00004991"/>
    </source>
</evidence>
<evidence type="ECO:0000256" key="6">
    <source>
        <dbReference type="ARBA" id="ARBA00022898"/>
    </source>
</evidence>
<keyword evidence="6 12" id="KW-0663">Pyridoxal phosphate</keyword>
<dbReference type="InterPro" id="IPR011282">
    <property type="entry name" value="2am3keto_CoA_ligase"/>
</dbReference>
<comment type="similarity">
    <text evidence="4">Belongs to the class-II pyridoxal-phosphate-dependent aminotransferase family. BioF subfamily.</text>
</comment>